<feature type="compositionally biased region" description="Polar residues" evidence="6">
    <location>
        <begin position="646"/>
        <end position="663"/>
    </location>
</feature>
<reference evidence="8 9" key="1">
    <citation type="journal article" date="2018" name="Evol. Lett.">
        <title>Horizontal gene cluster transfer increased hallucinogenic mushroom diversity.</title>
        <authorList>
            <person name="Reynolds H.T."/>
            <person name="Vijayakumar V."/>
            <person name="Gluck-Thaler E."/>
            <person name="Korotkin H.B."/>
            <person name="Matheny P.B."/>
            <person name="Slot J.C."/>
        </authorList>
    </citation>
    <scope>NUCLEOTIDE SEQUENCE [LARGE SCALE GENOMIC DNA]</scope>
    <source>
        <strain evidence="8 9">SRW20</strain>
    </source>
</reference>
<dbReference type="EMBL" id="NHYE01005559">
    <property type="protein sequence ID" value="PPQ69893.1"/>
    <property type="molecule type" value="Genomic_DNA"/>
</dbReference>
<proteinExistence type="inferred from homology"/>
<dbReference type="InParanoid" id="A0A409VUG7"/>
<evidence type="ECO:0000256" key="4">
    <source>
        <dbReference type="ARBA" id="ARBA00022989"/>
    </source>
</evidence>
<evidence type="ECO:0000256" key="2">
    <source>
        <dbReference type="ARBA" id="ARBA00008573"/>
    </source>
</evidence>
<keyword evidence="9" id="KW-1185">Reference proteome</keyword>
<evidence type="ECO:0008006" key="10">
    <source>
        <dbReference type="Google" id="ProtNLM"/>
    </source>
</evidence>
<evidence type="ECO:0000256" key="6">
    <source>
        <dbReference type="SAM" id="MobiDB-lite"/>
    </source>
</evidence>
<keyword evidence="7" id="KW-0732">Signal</keyword>
<organism evidence="8 9">
    <name type="scientific">Gymnopilus dilepis</name>
    <dbReference type="NCBI Taxonomy" id="231916"/>
    <lineage>
        <taxon>Eukaryota</taxon>
        <taxon>Fungi</taxon>
        <taxon>Dikarya</taxon>
        <taxon>Basidiomycota</taxon>
        <taxon>Agaricomycotina</taxon>
        <taxon>Agaricomycetes</taxon>
        <taxon>Agaricomycetidae</taxon>
        <taxon>Agaricales</taxon>
        <taxon>Agaricineae</taxon>
        <taxon>Hymenogastraceae</taxon>
        <taxon>Gymnopilus</taxon>
    </lineage>
</organism>
<feature type="compositionally biased region" description="Low complexity" evidence="6">
    <location>
        <begin position="460"/>
        <end position="473"/>
    </location>
</feature>
<gene>
    <name evidence="8" type="ORF">CVT26_014156</name>
</gene>
<dbReference type="PANTHER" id="PTHR12300:SF161">
    <property type="entry name" value="RECEPTOR EXPRESSION-ENHANCING PROTEIN"/>
    <property type="match status" value="1"/>
</dbReference>
<feature type="region of interest" description="Disordered" evidence="6">
    <location>
        <begin position="367"/>
        <end position="428"/>
    </location>
</feature>
<dbReference type="InterPro" id="IPR004345">
    <property type="entry name" value="TB2_DP1_HVA22"/>
</dbReference>
<feature type="region of interest" description="Disordered" evidence="6">
    <location>
        <begin position="460"/>
        <end position="546"/>
    </location>
</feature>
<feature type="compositionally biased region" description="Basic and acidic residues" evidence="6">
    <location>
        <begin position="692"/>
        <end position="701"/>
    </location>
</feature>
<evidence type="ECO:0000256" key="7">
    <source>
        <dbReference type="SAM" id="SignalP"/>
    </source>
</evidence>
<dbReference type="STRING" id="231916.A0A409VUG7"/>
<feature type="compositionally biased region" description="Low complexity" evidence="6">
    <location>
        <begin position="480"/>
        <end position="509"/>
    </location>
</feature>
<dbReference type="PANTHER" id="PTHR12300">
    <property type="entry name" value="HVA22-LIKE PROTEINS"/>
    <property type="match status" value="1"/>
</dbReference>
<feature type="compositionally biased region" description="Basic and acidic residues" evidence="6">
    <location>
        <begin position="221"/>
        <end position="252"/>
    </location>
</feature>
<name>A0A409VUG7_9AGAR</name>
<sequence length="701" mass="77115">MPLFVPVLRLLMLFLNVYDSYKTLKEPPPSARNAGRPSVRAMSQRKRDMKGCLAVWIVWASLSIYERTVEAVVCLFIPFYEEFKSLALLFLILTRARGAEPIYLHVIRPLVKPYTRTLDATLELMLHIGDFIFALSTYPIRLGLDWYRRKFGSSQSAFDFDSDTQSSTSNAVNTSEVPTSFLASSGAAHTPGVTGNEDKELVQFPRKATHNKPSTRSYNRRPSDDTSTARHGRDNSELEPVLRGDIPRERQSRTSSQKAGAHCGNDAPTNSNIDSHKPAAQRQGSGSSSRHQIWYPPQSSYVDEEVDVGPSGTLRLENADDAVLLALEQEQYEEWRQYPPFPSAYPPTPLATTSRLTVKSTLVSIQPQIEEEKVPEEDFHKSLLPPREPLNPSHAGDLSDRRKLLGIPLSPEPDDNDDSMSADDYEDEDDFDITLRTPLLPMGSLRSQIPPRRLVSLKSASSAMSLPSRSSALTTADNDSAMPVDSSSLSDSSSSLSAPNANVPSPSASVIGKKRAHPRSKTLNPRNRVRQIESETSQDISESDQDMPQLHNTLKAGKASKSSPVVPEHSIDAAGNSIATSSASAGAAEDREQIPPEEKRRKIIRSSQTPPKAARIVNPSRPIRQRVARHASPPAHPQKVKLRSLAGTSRARNPTRLLSGTNTRKAKDTGLDPSSHHASLSALQPLPVPARASERDLIKKT</sequence>
<dbReference type="OrthoDB" id="434647at2759"/>
<feature type="compositionally biased region" description="Basic and acidic residues" evidence="6">
    <location>
        <begin position="370"/>
        <end position="381"/>
    </location>
</feature>
<comment type="caution">
    <text evidence="8">The sequence shown here is derived from an EMBL/GenBank/DDBJ whole genome shotgun (WGS) entry which is preliminary data.</text>
</comment>
<comment type="subcellular location">
    <subcellularLocation>
        <location evidence="1">Membrane</location>
        <topology evidence="1">Multi-pass membrane protein</topology>
    </subcellularLocation>
</comment>
<evidence type="ECO:0000256" key="3">
    <source>
        <dbReference type="ARBA" id="ARBA00022692"/>
    </source>
</evidence>
<protein>
    <recommendedName>
        <fullName evidence="10">Protein YOP1</fullName>
    </recommendedName>
</protein>
<keyword evidence="4" id="KW-1133">Transmembrane helix</keyword>
<evidence type="ECO:0000256" key="5">
    <source>
        <dbReference type="ARBA" id="ARBA00023136"/>
    </source>
</evidence>
<feature type="signal peptide" evidence="7">
    <location>
        <begin position="1"/>
        <end position="20"/>
    </location>
</feature>
<dbReference type="AlphaFoldDB" id="A0A409VUG7"/>
<keyword evidence="3" id="KW-0812">Transmembrane</keyword>
<evidence type="ECO:0000313" key="8">
    <source>
        <dbReference type="EMBL" id="PPQ69893.1"/>
    </source>
</evidence>
<feature type="region of interest" description="Disordered" evidence="6">
    <location>
        <begin position="579"/>
        <end position="701"/>
    </location>
</feature>
<dbReference type="Pfam" id="PF03134">
    <property type="entry name" value="TB2_DP1_HVA22"/>
    <property type="match status" value="1"/>
</dbReference>
<feature type="compositionally biased region" description="Basic and acidic residues" evidence="6">
    <location>
        <begin position="588"/>
        <end position="600"/>
    </location>
</feature>
<evidence type="ECO:0000256" key="1">
    <source>
        <dbReference type="ARBA" id="ARBA00004141"/>
    </source>
</evidence>
<feature type="chain" id="PRO_5019059824" description="Protein YOP1" evidence="7">
    <location>
        <begin position="21"/>
        <end position="701"/>
    </location>
</feature>
<dbReference type="GO" id="GO:0016020">
    <property type="term" value="C:membrane"/>
    <property type="evidence" value="ECO:0007669"/>
    <property type="project" value="UniProtKB-SubCell"/>
</dbReference>
<feature type="compositionally biased region" description="Acidic residues" evidence="6">
    <location>
        <begin position="412"/>
        <end position="428"/>
    </location>
</feature>
<evidence type="ECO:0000313" key="9">
    <source>
        <dbReference type="Proteomes" id="UP000284706"/>
    </source>
</evidence>
<comment type="similarity">
    <text evidence="2">Belongs to the DP1 family.</text>
</comment>
<accession>A0A409VUG7</accession>
<dbReference type="Proteomes" id="UP000284706">
    <property type="component" value="Unassembled WGS sequence"/>
</dbReference>
<feature type="region of interest" description="Disordered" evidence="6">
    <location>
        <begin position="182"/>
        <end position="294"/>
    </location>
</feature>
<feature type="compositionally biased region" description="Low complexity" evidence="6">
    <location>
        <begin position="280"/>
        <end position="290"/>
    </location>
</feature>
<keyword evidence="5" id="KW-0472">Membrane</keyword>